<dbReference type="InterPro" id="IPR003593">
    <property type="entry name" value="AAA+_ATPase"/>
</dbReference>
<dbReference type="STRING" id="337451.A0A443NQB0"/>
<evidence type="ECO:0000256" key="4">
    <source>
        <dbReference type="ARBA" id="ARBA00023136"/>
    </source>
</evidence>
<dbReference type="GO" id="GO:0005524">
    <property type="term" value="F:ATP binding"/>
    <property type="evidence" value="ECO:0007669"/>
    <property type="project" value="UniProtKB-KW"/>
</dbReference>
<evidence type="ECO:0000256" key="5">
    <source>
        <dbReference type="ARBA" id="ARBA00023235"/>
    </source>
</evidence>
<accession>A0A443NQB0</accession>
<dbReference type="CDD" id="cd02679">
    <property type="entry name" value="MIT_spastin"/>
    <property type="match status" value="1"/>
</dbReference>
<evidence type="ECO:0000256" key="3">
    <source>
        <dbReference type="ARBA" id="ARBA00022840"/>
    </source>
</evidence>
<reference evidence="12 13" key="1">
    <citation type="journal article" date="2019" name="Nat. Plants">
        <title>Stout camphor tree genome fills gaps in understanding of flowering plant genome evolution.</title>
        <authorList>
            <person name="Chaw S.M."/>
            <person name="Liu Y.C."/>
            <person name="Wu Y.W."/>
            <person name="Wang H.Y."/>
            <person name="Lin C.I."/>
            <person name="Wu C.S."/>
            <person name="Ke H.M."/>
            <person name="Chang L.Y."/>
            <person name="Hsu C.Y."/>
            <person name="Yang H.T."/>
            <person name="Sudianto E."/>
            <person name="Hsu M.H."/>
            <person name="Wu K.P."/>
            <person name="Wang L.N."/>
            <person name="Leebens-Mack J.H."/>
            <person name="Tsai I.J."/>
        </authorList>
    </citation>
    <scope>NUCLEOTIDE SEQUENCE [LARGE SCALE GENOMIC DNA]</scope>
    <source>
        <strain evidence="13">cv. Chaw 1501</strain>
        <tissue evidence="12">Young leaves</tissue>
    </source>
</reference>
<dbReference type="Pfam" id="PF00004">
    <property type="entry name" value="AAA"/>
    <property type="match status" value="1"/>
</dbReference>
<evidence type="ECO:0000313" key="12">
    <source>
        <dbReference type="EMBL" id="RWR80705.1"/>
    </source>
</evidence>
<feature type="region of interest" description="Disordered" evidence="9">
    <location>
        <begin position="224"/>
        <end position="277"/>
    </location>
</feature>
<dbReference type="Gene3D" id="1.20.58.80">
    <property type="entry name" value="Phosphotransferase system, lactose/cellobiose-type IIA subunit"/>
    <property type="match status" value="1"/>
</dbReference>
<dbReference type="Gene3D" id="1.10.8.60">
    <property type="match status" value="1"/>
</dbReference>
<dbReference type="FunFam" id="3.40.50.300:FF:000958">
    <property type="entry name" value="Spastin, putative"/>
    <property type="match status" value="1"/>
</dbReference>
<comment type="caution">
    <text evidence="12">The sequence shown here is derived from an EMBL/GenBank/DDBJ whole genome shotgun (WGS) entry which is preliminary data.</text>
</comment>
<feature type="compositionally biased region" description="Polar residues" evidence="9">
    <location>
        <begin position="253"/>
        <end position="272"/>
    </location>
</feature>
<evidence type="ECO:0000256" key="8">
    <source>
        <dbReference type="RuleBase" id="RU003651"/>
    </source>
</evidence>
<feature type="compositionally biased region" description="Polar residues" evidence="9">
    <location>
        <begin position="226"/>
        <end position="244"/>
    </location>
</feature>
<dbReference type="InterPro" id="IPR050304">
    <property type="entry name" value="MT-severing_AAA_ATPase"/>
</dbReference>
<feature type="domain" description="AAA+ ATPase" evidence="10">
    <location>
        <begin position="334"/>
        <end position="470"/>
    </location>
</feature>
<evidence type="ECO:0000256" key="2">
    <source>
        <dbReference type="ARBA" id="ARBA00022741"/>
    </source>
</evidence>
<dbReference type="SUPFAM" id="SSF52540">
    <property type="entry name" value="P-loop containing nucleoside triphosphate hydrolases"/>
    <property type="match status" value="1"/>
</dbReference>
<keyword evidence="4" id="KW-0472">Membrane</keyword>
<dbReference type="GO" id="GO:0005874">
    <property type="term" value="C:microtubule"/>
    <property type="evidence" value="ECO:0007669"/>
    <property type="project" value="UniProtKB-KW"/>
</dbReference>
<sequence length="573" mass="64207">MFVALIYSSENDPIKRKCNHTLGKKGENDGRKKGKIGKMNDLCSYSFQALFFIHKQKTSIHRFQISNEILKNNNNNNNNFRLTTSQTRMSIFKTLADSFNNFISSALSTDNDPPPSTSDRDRAMESNPIGSSVSNERVAYKLKGYFDLAKEQIDKAVRAEEWGLTEDAVAHYRNAERVLLEAKATRAPSLISSSEQEKVKSYHQKISKWHGQVSERLQILSRRAAGTSQSKLQTSVTNTRTGVGTQKAALQKPSYSKRSNSMERNLTNNSGSAKPLPEGYDAKLVEMINTAIVDRSPSVKWEDVAGLDKAKQALLEMVILPTKRRDLFTGLRRPARGLLLFGPPGNGKTMLAKAVASESNATFFNVSASSLTSKWVGEAEKLVRTLFMVSVSKQPSVIFIDEIDSIMSTRVANENDASRRLKSEFLVQFDGVTSNPSDLVIVIGATNKPQELDDAVLRRLVKRIYVPLPDENVRRLLLKNQLKGQSFKLPDRDLERLVKETEGYSGSDLQALCEEAAMMPIRELGTNILTVRANQVRPLRYGDFEEAMAVIRPSIVKSKWEELESWNREFGSN</sequence>
<dbReference type="FunFam" id="1.10.8.60:FF:000066">
    <property type="entry name" value="AAA-type ATPase family protein"/>
    <property type="match status" value="1"/>
</dbReference>
<gene>
    <name evidence="12" type="ORF">CKAN_00935800</name>
</gene>
<dbReference type="SMART" id="SM00382">
    <property type="entry name" value="AAA"/>
    <property type="match status" value="1"/>
</dbReference>
<protein>
    <recommendedName>
        <fullName evidence="7">microtubule-severing ATPase</fullName>
        <ecNumber evidence="7">5.6.1.1</ecNumber>
    </recommendedName>
</protein>
<name>A0A443NQB0_9MAGN</name>
<dbReference type="InterPro" id="IPR003959">
    <property type="entry name" value="ATPase_AAA_core"/>
</dbReference>
<dbReference type="PANTHER" id="PTHR23074:SF86">
    <property type="entry name" value="SPASTIN"/>
    <property type="match status" value="1"/>
</dbReference>
<dbReference type="FunFam" id="1.20.58.80:FF:000019">
    <property type="entry name" value="AAA-type ATPase family protein"/>
    <property type="match status" value="1"/>
</dbReference>
<keyword evidence="13" id="KW-1185">Reference proteome</keyword>
<dbReference type="EMBL" id="QPKB01000003">
    <property type="protein sequence ID" value="RWR80705.1"/>
    <property type="molecule type" value="Genomic_DNA"/>
</dbReference>
<dbReference type="PROSITE" id="PS00674">
    <property type="entry name" value="AAA"/>
    <property type="match status" value="1"/>
</dbReference>
<dbReference type="Proteomes" id="UP000283530">
    <property type="component" value="Unassembled WGS sequence"/>
</dbReference>
<dbReference type="PANTHER" id="PTHR23074">
    <property type="entry name" value="AAA DOMAIN-CONTAINING"/>
    <property type="match status" value="1"/>
</dbReference>
<evidence type="ECO:0000256" key="6">
    <source>
        <dbReference type="ARBA" id="ARBA00036378"/>
    </source>
</evidence>
<proteinExistence type="inferred from homology"/>
<dbReference type="Gene3D" id="3.40.50.300">
    <property type="entry name" value="P-loop containing nucleotide triphosphate hydrolases"/>
    <property type="match status" value="1"/>
</dbReference>
<dbReference type="SMART" id="SM00745">
    <property type="entry name" value="MIT"/>
    <property type="match status" value="1"/>
</dbReference>
<dbReference type="Pfam" id="PF17862">
    <property type="entry name" value="AAA_lid_3"/>
    <property type="match status" value="1"/>
</dbReference>
<feature type="domain" description="MIT" evidence="11">
    <location>
        <begin position="142"/>
        <end position="219"/>
    </location>
</feature>
<dbReference type="OrthoDB" id="10251136at2759"/>
<dbReference type="GO" id="GO:0016887">
    <property type="term" value="F:ATP hydrolysis activity"/>
    <property type="evidence" value="ECO:0007669"/>
    <property type="project" value="InterPro"/>
</dbReference>
<dbReference type="AlphaFoldDB" id="A0A443NQB0"/>
<dbReference type="InterPro" id="IPR007330">
    <property type="entry name" value="MIT_dom"/>
</dbReference>
<evidence type="ECO:0000256" key="7">
    <source>
        <dbReference type="ARBA" id="ARBA00038871"/>
    </source>
</evidence>
<organism evidence="12 13">
    <name type="scientific">Cinnamomum micranthum f. kanehirae</name>
    <dbReference type="NCBI Taxonomy" id="337451"/>
    <lineage>
        <taxon>Eukaryota</taxon>
        <taxon>Viridiplantae</taxon>
        <taxon>Streptophyta</taxon>
        <taxon>Embryophyta</taxon>
        <taxon>Tracheophyta</taxon>
        <taxon>Spermatophyta</taxon>
        <taxon>Magnoliopsida</taxon>
        <taxon>Magnoliidae</taxon>
        <taxon>Laurales</taxon>
        <taxon>Lauraceae</taxon>
        <taxon>Cinnamomum</taxon>
    </lineage>
</organism>
<evidence type="ECO:0000259" key="11">
    <source>
        <dbReference type="SMART" id="SM00745"/>
    </source>
</evidence>
<evidence type="ECO:0000259" key="10">
    <source>
        <dbReference type="SMART" id="SM00382"/>
    </source>
</evidence>
<keyword evidence="5" id="KW-0413">Isomerase</keyword>
<keyword evidence="2 8" id="KW-0547">Nucleotide-binding</keyword>
<dbReference type="InterPro" id="IPR041569">
    <property type="entry name" value="AAA_lid_3"/>
</dbReference>
<comment type="similarity">
    <text evidence="8">Belongs to the AAA ATPase family.</text>
</comment>
<dbReference type="InterPro" id="IPR003960">
    <property type="entry name" value="ATPase_AAA_CS"/>
</dbReference>
<evidence type="ECO:0000256" key="1">
    <source>
        <dbReference type="ARBA" id="ARBA00022701"/>
    </source>
</evidence>
<keyword evidence="3 8" id="KW-0067">ATP-binding</keyword>
<feature type="region of interest" description="Disordered" evidence="9">
    <location>
        <begin position="106"/>
        <end position="130"/>
    </location>
</feature>
<evidence type="ECO:0000256" key="9">
    <source>
        <dbReference type="SAM" id="MobiDB-lite"/>
    </source>
</evidence>
<dbReference type="GO" id="GO:0008568">
    <property type="term" value="F:microtubule severing ATPase activity"/>
    <property type="evidence" value="ECO:0007669"/>
    <property type="project" value="UniProtKB-EC"/>
</dbReference>
<dbReference type="CDD" id="cd19524">
    <property type="entry name" value="RecA-like_spastin"/>
    <property type="match status" value="1"/>
</dbReference>
<comment type="catalytic activity">
    <reaction evidence="6">
        <text>n ATP + n H2O + a microtubule = n ADP + n phosphate + (n+1) alpha/beta tubulin heterodimers.</text>
        <dbReference type="EC" id="5.6.1.1"/>
    </reaction>
</comment>
<dbReference type="EC" id="5.6.1.1" evidence="7"/>
<dbReference type="InterPro" id="IPR027417">
    <property type="entry name" value="P-loop_NTPase"/>
</dbReference>
<keyword evidence="1" id="KW-0493">Microtubule</keyword>
<evidence type="ECO:0000313" key="13">
    <source>
        <dbReference type="Proteomes" id="UP000283530"/>
    </source>
</evidence>